<evidence type="ECO:0000256" key="7">
    <source>
        <dbReference type="ARBA" id="ARBA00023160"/>
    </source>
</evidence>
<organism evidence="8 9">
    <name type="scientific">Coemansia javaensis</name>
    <dbReference type="NCBI Taxonomy" id="2761396"/>
    <lineage>
        <taxon>Eukaryota</taxon>
        <taxon>Fungi</taxon>
        <taxon>Fungi incertae sedis</taxon>
        <taxon>Zoopagomycota</taxon>
        <taxon>Kickxellomycotina</taxon>
        <taxon>Kickxellomycetes</taxon>
        <taxon>Kickxellales</taxon>
        <taxon>Kickxellaceae</taxon>
        <taxon>Coemansia</taxon>
    </lineage>
</organism>
<name>A0A9W8HCJ9_9FUNG</name>
<dbReference type="SUPFAM" id="SSF51735">
    <property type="entry name" value="NAD(P)-binding Rossmann-fold domains"/>
    <property type="match status" value="1"/>
</dbReference>
<evidence type="ECO:0000256" key="6">
    <source>
        <dbReference type="ARBA" id="ARBA00023098"/>
    </source>
</evidence>
<dbReference type="PRINTS" id="PR00081">
    <property type="entry name" value="GDHRDH"/>
</dbReference>
<dbReference type="InterPro" id="IPR036291">
    <property type="entry name" value="NAD(P)-bd_dom_sf"/>
</dbReference>
<dbReference type="OrthoDB" id="5545019at2759"/>
<proteinExistence type="predicted"/>
<evidence type="ECO:0000256" key="4">
    <source>
        <dbReference type="ARBA" id="ARBA00022857"/>
    </source>
</evidence>
<dbReference type="Proteomes" id="UP001140217">
    <property type="component" value="Unassembled WGS sequence"/>
</dbReference>
<keyword evidence="7" id="KW-0275">Fatty acid biosynthesis</keyword>
<evidence type="ECO:0000256" key="5">
    <source>
        <dbReference type="ARBA" id="ARBA00023002"/>
    </source>
</evidence>
<evidence type="ECO:0000313" key="9">
    <source>
        <dbReference type="Proteomes" id="UP001140217"/>
    </source>
</evidence>
<dbReference type="PANTHER" id="PTHR43086:SF2">
    <property type="entry name" value="HYDROXYSTEROID DEHYDROGENASE-LIKE PROTEIN 1"/>
    <property type="match status" value="1"/>
</dbReference>
<sequence>MPLNHVHQSLALRTQFEQLQKEIEAKGMAVKACVVDFVQPTKDQWQGLVDAVNEGHVSVLGNSSVVNNIGVCHAAPGFFDEEDRALCDDMVRANVVSTMTATRIVVPQMQAQGNGLILNMGSFAALRSLPFMSVYAGTKGFVKTFSQSLAYELEPDGITVSYIYGQWGIGSMLGSKGRSLFNPAPSTFVRSALDRIGLKCGAHDSHTSIPYYPHSIVNFVSSCLWDPMHAKLAHYGFGQHVYALGAEKRTHAAAE</sequence>
<dbReference type="InterPro" id="IPR020904">
    <property type="entry name" value="Sc_DH/Rdtase_CS"/>
</dbReference>
<evidence type="ECO:0000256" key="2">
    <source>
        <dbReference type="ARBA" id="ARBA00022516"/>
    </source>
</evidence>
<dbReference type="InterPro" id="IPR002347">
    <property type="entry name" value="SDR_fam"/>
</dbReference>
<keyword evidence="9" id="KW-1185">Reference proteome</keyword>
<evidence type="ECO:0000256" key="1">
    <source>
        <dbReference type="ARBA" id="ARBA00005194"/>
    </source>
</evidence>
<keyword evidence="3" id="KW-0276">Fatty acid metabolism</keyword>
<dbReference type="GO" id="GO:0030497">
    <property type="term" value="P:fatty acid elongation"/>
    <property type="evidence" value="ECO:0007669"/>
    <property type="project" value="TreeGrafter"/>
</dbReference>
<dbReference type="PROSITE" id="PS00061">
    <property type="entry name" value="ADH_SHORT"/>
    <property type="match status" value="1"/>
</dbReference>
<dbReference type="EMBL" id="JANBUL010000089">
    <property type="protein sequence ID" value="KAJ2781879.1"/>
    <property type="molecule type" value="Genomic_DNA"/>
</dbReference>
<evidence type="ECO:0000313" key="8">
    <source>
        <dbReference type="EMBL" id="KAJ2781879.1"/>
    </source>
</evidence>
<dbReference type="GO" id="GO:0005783">
    <property type="term" value="C:endoplasmic reticulum"/>
    <property type="evidence" value="ECO:0007669"/>
    <property type="project" value="TreeGrafter"/>
</dbReference>
<dbReference type="Gene3D" id="3.40.50.720">
    <property type="entry name" value="NAD(P)-binding Rossmann-like Domain"/>
    <property type="match status" value="1"/>
</dbReference>
<gene>
    <name evidence="8" type="ORF">H4R18_002585</name>
</gene>
<keyword evidence="5" id="KW-0560">Oxidoreductase</keyword>
<dbReference type="GO" id="GO:0016491">
    <property type="term" value="F:oxidoreductase activity"/>
    <property type="evidence" value="ECO:0007669"/>
    <property type="project" value="UniProtKB-KW"/>
</dbReference>
<keyword evidence="2" id="KW-0444">Lipid biosynthesis</keyword>
<reference evidence="8" key="1">
    <citation type="submission" date="2022-07" db="EMBL/GenBank/DDBJ databases">
        <title>Phylogenomic reconstructions and comparative analyses of Kickxellomycotina fungi.</title>
        <authorList>
            <person name="Reynolds N.K."/>
            <person name="Stajich J.E."/>
            <person name="Barry K."/>
            <person name="Grigoriev I.V."/>
            <person name="Crous P."/>
            <person name="Smith M.E."/>
        </authorList>
    </citation>
    <scope>NUCLEOTIDE SEQUENCE</scope>
    <source>
        <strain evidence="8">NBRC 105414</strain>
    </source>
</reference>
<protein>
    <recommendedName>
        <fullName evidence="10">NAD(P)-binding protein</fullName>
    </recommendedName>
</protein>
<dbReference type="PANTHER" id="PTHR43086">
    <property type="entry name" value="VERY-LONG-CHAIN 3-OXOOACYL-COA REDUCTASE"/>
    <property type="match status" value="1"/>
</dbReference>
<keyword evidence="4" id="KW-0521">NADP</keyword>
<dbReference type="Pfam" id="PF00106">
    <property type="entry name" value="adh_short"/>
    <property type="match status" value="1"/>
</dbReference>
<comment type="pathway">
    <text evidence="1">Lipid metabolism; fatty acid biosynthesis.</text>
</comment>
<dbReference type="AlphaFoldDB" id="A0A9W8HCJ9"/>
<keyword evidence="6" id="KW-0443">Lipid metabolism</keyword>
<evidence type="ECO:0000256" key="3">
    <source>
        <dbReference type="ARBA" id="ARBA00022832"/>
    </source>
</evidence>
<comment type="caution">
    <text evidence="8">The sequence shown here is derived from an EMBL/GenBank/DDBJ whole genome shotgun (WGS) entry which is preliminary data.</text>
</comment>
<evidence type="ECO:0008006" key="10">
    <source>
        <dbReference type="Google" id="ProtNLM"/>
    </source>
</evidence>
<accession>A0A9W8HCJ9</accession>